<dbReference type="GO" id="GO:0003677">
    <property type="term" value="F:DNA binding"/>
    <property type="evidence" value="ECO:0007669"/>
    <property type="project" value="InterPro"/>
</dbReference>
<dbReference type="AlphaFoldDB" id="A0A8T4GIQ1"/>
<dbReference type="OrthoDB" id="330751at2157"/>
<gene>
    <name evidence="2" type="ORF">J2751_001901</name>
</gene>
<organism evidence="2 3">
    <name type="scientific">Halorubrum alkaliphilum</name>
    <dbReference type="NCBI Taxonomy" id="261290"/>
    <lineage>
        <taxon>Archaea</taxon>
        <taxon>Methanobacteriati</taxon>
        <taxon>Methanobacteriota</taxon>
        <taxon>Stenosarchaea group</taxon>
        <taxon>Halobacteria</taxon>
        <taxon>Halobacteriales</taxon>
        <taxon>Haloferacaceae</taxon>
        <taxon>Halorubrum</taxon>
    </lineage>
</organism>
<feature type="domain" description="Transposase IS4-like" evidence="1">
    <location>
        <begin position="377"/>
        <end position="566"/>
    </location>
</feature>
<evidence type="ECO:0000313" key="3">
    <source>
        <dbReference type="Proteomes" id="UP000823588"/>
    </source>
</evidence>
<dbReference type="RefSeq" id="WP_209485464.1">
    <property type="nucleotide sequence ID" value="NZ_JAGGKQ010000013.1"/>
</dbReference>
<protein>
    <recommendedName>
        <fullName evidence="1">Transposase IS4-like domain-containing protein</fullName>
    </recommendedName>
</protein>
<accession>A0A8T4GIQ1</accession>
<dbReference type="GO" id="GO:0004803">
    <property type="term" value="F:transposase activity"/>
    <property type="evidence" value="ECO:0007669"/>
    <property type="project" value="InterPro"/>
</dbReference>
<keyword evidence="3" id="KW-1185">Reference proteome</keyword>
<evidence type="ECO:0000259" key="1">
    <source>
        <dbReference type="Pfam" id="PF01609"/>
    </source>
</evidence>
<reference evidence="2" key="1">
    <citation type="submission" date="2021-03" db="EMBL/GenBank/DDBJ databases">
        <title>Genomic Encyclopedia of Type Strains, Phase IV (KMG-IV): sequencing the most valuable type-strain genomes for metagenomic binning, comparative biology and taxonomic classification.</title>
        <authorList>
            <person name="Goeker M."/>
        </authorList>
    </citation>
    <scope>NUCLEOTIDE SEQUENCE</scope>
    <source>
        <strain evidence="2">DSM 23564</strain>
    </source>
</reference>
<comment type="caution">
    <text evidence="2">The sequence shown here is derived from an EMBL/GenBank/DDBJ whole genome shotgun (WGS) entry which is preliminary data.</text>
</comment>
<proteinExistence type="predicted"/>
<dbReference type="Proteomes" id="UP000823588">
    <property type="component" value="Unassembled WGS sequence"/>
</dbReference>
<dbReference type="EMBL" id="JAGGKQ010000013">
    <property type="protein sequence ID" value="MBP1922885.1"/>
    <property type="molecule type" value="Genomic_DNA"/>
</dbReference>
<name>A0A8T4GIQ1_9EURY</name>
<dbReference type="GO" id="GO:0006313">
    <property type="term" value="P:DNA transposition"/>
    <property type="evidence" value="ECO:0007669"/>
    <property type="project" value="InterPro"/>
</dbReference>
<dbReference type="Pfam" id="PF01609">
    <property type="entry name" value="DDE_Tnp_1"/>
    <property type="match status" value="1"/>
</dbReference>
<dbReference type="InterPro" id="IPR002559">
    <property type="entry name" value="Transposase_11"/>
</dbReference>
<sequence length="605" mass="67155">MQQNNSAVRVTHCDAFAEQITSAKKHSHVDLTHKWNPDADGDRAASHGSNIEIEHPVTDMAELQRRAHLAVQIGRENRTSAASTSCEGQQGTYEIAKTFDATMLDVADVALSVEETSFADLPIKPRHVKTVMLLDAWGVNSRREIVEHLDDHEDITTRIGYDTAPSNSTVARAAKSLEAVGHRDTIRAAATRSVHAVTRAGIQLPDSVAVAHGLDVPPIIDEALIEPETRRAAIRNWVSTVLDEVLAPITFDRAENTQFSVRAIIAAIAQAALVNGGVRAGPAAAAWYYDESDIPTAGHVSALLAGLNRDDIGRMFTLATERFLDVIGELGFFDEERDIACDPTWVTWWGEDDSDDPDSKLLRNPEECESGYGWCFSTVSLTDSDARFAVGIDIAGDKTERSPQFRRLMRPIKQRDSVGRVHIDREFFSAPAVRACRAIADDNWVIRAKQLSKGEVAEVIEATPVDESRFQSNVEFGGLSVAPNLYVHPVPENLQNRYQMSPQLAFLTDLSPAECDMADLFETYQYRWSAETFIRQLKHEYTPNTQSPNHNTRLFLFHLGTLLYNLHTLINRAASPQYALRLDVTYYEVLLGVVDSTFTRTGDTP</sequence>
<evidence type="ECO:0000313" key="2">
    <source>
        <dbReference type="EMBL" id="MBP1922885.1"/>
    </source>
</evidence>